<sequence length="496" mass="53847">MKFFAALASTVAVALVTSAHAYSTQDSDPIATDLAPLLSPNARIYVRGDNSTLFDEVTLRYALVKPDISVAISVGAAEDVPVIVKYAYTHSREILAANRRHGWSKSLDYVKDAIMIDISTLTNITVDAAANTVTVGGGVRVGDVMPVLQAVGKETSTGICDCAGFLGVTLGGGHGRLQGRHGLVVDNILSAHLTIATGETITVSNTSNPDLFWALRGAGHNFGIVTEATYRIYDAVNGGVQYTTNAMYDPVYIPEIFKAMNDFDVPAESNALLAFFVNPVLGTPQMVMNFVSSAPEADARDQFKSAFGHIPYLSRNETMVLWASVNGQGLDGTGDYACRSRARKRIGGVSTVRYDIQSVLDAYEKYKEFTAKPGAEGSIMLFESYSVKAVQAVERASTAYPWRDETGVILLDAVYTDASLDDAANHWLAETMAILHADSGFPRPAVYMNYASGLEGFGAAYGYEKWRQRKLKDLKREWDPRCVFSGYNPIPIDCER</sequence>
<evidence type="ECO:0000256" key="3">
    <source>
        <dbReference type="ARBA" id="ARBA00022630"/>
    </source>
</evidence>
<dbReference type="PANTHER" id="PTHR42973:SF9">
    <property type="entry name" value="FAD-BINDING PCMH-TYPE DOMAIN-CONTAINING PROTEIN-RELATED"/>
    <property type="match status" value="1"/>
</dbReference>
<dbReference type="AlphaFoldDB" id="A0A3N4KXB4"/>
<feature type="signal peptide" evidence="6">
    <location>
        <begin position="1"/>
        <end position="21"/>
    </location>
</feature>
<dbReference type="EMBL" id="ML119119">
    <property type="protein sequence ID" value="RPB14059.1"/>
    <property type="molecule type" value="Genomic_DNA"/>
</dbReference>
<evidence type="ECO:0000256" key="2">
    <source>
        <dbReference type="ARBA" id="ARBA00005466"/>
    </source>
</evidence>
<keyword evidence="3" id="KW-0285">Flavoprotein</keyword>
<keyword evidence="9" id="KW-1185">Reference proteome</keyword>
<dbReference type="PANTHER" id="PTHR42973">
    <property type="entry name" value="BINDING OXIDOREDUCTASE, PUTATIVE (AFU_ORTHOLOGUE AFUA_1G17690)-RELATED"/>
    <property type="match status" value="1"/>
</dbReference>
<dbReference type="GO" id="GO:0071949">
    <property type="term" value="F:FAD binding"/>
    <property type="evidence" value="ECO:0007669"/>
    <property type="project" value="InterPro"/>
</dbReference>
<evidence type="ECO:0000256" key="5">
    <source>
        <dbReference type="ARBA" id="ARBA00023002"/>
    </source>
</evidence>
<dbReference type="GO" id="GO:0016491">
    <property type="term" value="F:oxidoreductase activity"/>
    <property type="evidence" value="ECO:0007669"/>
    <property type="project" value="UniProtKB-KW"/>
</dbReference>
<dbReference type="SUPFAM" id="SSF56176">
    <property type="entry name" value="FAD-binding/transporter-associated domain-like"/>
    <property type="match status" value="1"/>
</dbReference>
<dbReference type="InParanoid" id="A0A3N4KXB4"/>
<dbReference type="Proteomes" id="UP000277580">
    <property type="component" value="Unassembled WGS sequence"/>
</dbReference>
<dbReference type="InterPro" id="IPR006094">
    <property type="entry name" value="Oxid_FAD_bind_N"/>
</dbReference>
<evidence type="ECO:0000259" key="7">
    <source>
        <dbReference type="PROSITE" id="PS51387"/>
    </source>
</evidence>
<dbReference type="OrthoDB" id="9996127at2759"/>
<dbReference type="InterPro" id="IPR016166">
    <property type="entry name" value="FAD-bd_PCMH"/>
</dbReference>
<accession>A0A3N4KXB4</accession>
<dbReference type="Gene3D" id="3.40.462.20">
    <property type="match status" value="1"/>
</dbReference>
<evidence type="ECO:0000313" key="8">
    <source>
        <dbReference type="EMBL" id="RPB14059.1"/>
    </source>
</evidence>
<dbReference type="InterPro" id="IPR050416">
    <property type="entry name" value="FAD-linked_Oxidoreductase"/>
</dbReference>
<evidence type="ECO:0000256" key="4">
    <source>
        <dbReference type="ARBA" id="ARBA00022827"/>
    </source>
</evidence>
<keyword evidence="6" id="KW-0732">Signal</keyword>
<evidence type="ECO:0000256" key="6">
    <source>
        <dbReference type="SAM" id="SignalP"/>
    </source>
</evidence>
<protein>
    <submittedName>
        <fullName evidence="8">FAD-binding domain-containing protein</fullName>
    </submittedName>
</protein>
<feature type="domain" description="FAD-binding PCMH-type" evidence="7">
    <location>
        <begin position="64"/>
        <end position="235"/>
    </location>
</feature>
<organism evidence="8 9">
    <name type="scientific">Morchella conica CCBAS932</name>
    <dbReference type="NCBI Taxonomy" id="1392247"/>
    <lineage>
        <taxon>Eukaryota</taxon>
        <taxon>Fungi</taxon>
        <taxon>Dikarya</taxon>
        <taxon>Ascomycota</taxon>
        <taxon>Pezizomycotina</taxon>
        <taxon>Pezizomycetes</taxon>
        <taxon>Pezizales</taxon>
        <taxon>Morchellaceae</taxon>
        <taxon>Morchella</taxon>
    </lineage>
</organism>
<comment type="cofactor">
    <cofactor evidence="1">
        <name>FAD</name>
        <dbReference type="ChEBI" id="CHEBI:57692"/>
    </cofactor>
</comment>
<proteinExistence type="inferred from homology"/>
<dbReference type="InterPro" id="IPR036318">
    <property type="entry name" value="FAD-bd_PCMH-like_sf"/>
</dbReference>
<dbReference type="InterPro" id="IPR016169">
    <property type="entry name" value="FAD-bd_PCMH_sub2"/>
</dbReference>
<name>A0A3N4KXB4_9PEZI</name>
<dbReference type="Pfam" id="PF01565">
    <property type="entry name" value="FAD_binding_4"/>
    <property type="match status" value="1"/>
</dbReference>
<evidence type="ECO:0000256" key="1">
    <source>
        <dbReference type="ARBA" id="ARBA00001974"/>
    </source>
</evidence>
<keyword evidence="5" id="KW-0560">Oxidoreductase</keyword>
<evidence type="ECO:0000313" key="9">
    <source>
        <dbReference type="Proteomes" id="UP000277580"/>
    </source>
</evidence>
<comment type="similarity">
    <text evidence="2">Belongs to the oxygen-dependent FAD-linked oxidoreductase family.</text>
</comment>
<gene>
    <name evidence="8" type="ORF">P167DRAFT_604295</name>
</gene>
<dbReference type="STRING" id="1392247.A0A3N4KXB4"/>
<dbReference type="PROSITE" id="PS51387">
    <property type="entry name" value="FAD_PCMH"/>
    <property type="match status" value="1"/>
</dbReference>
<feature type="chain" id="PRO_5018054662" evidence="6">
    <location>
        <begin position="22"/>
        <end position="496"/>
    </location>
</feature>
<dbReference type="Gene3D" id="3.30.465.10">
    <property type="match status" value="1"/>
</dbReference>
<keyword evidence="4" id="KW-0274">FAD</keyword>
<reference evidence="8 9" key="1">
    <citation type="journal article" date="2018" name="Nat. Ecol. Evol.">
        <title>Pezizomycetes genomes reveal the molecular basis of ectomycorrhizal truffle lifestyle.</title>
        <authorList>
            <person name="Murat C."/>
            <person name="Payen T."/>
            <person name="Noel B."/>
            <person name="Kuo A."/>
            <person name="Morin E."/>
            <person name="Chen J."/>
            <person name="Kohler A."/>
            <person name="Krizsan K."/>
            <person name="Balestrini R."/>
            <person name="Da Silva C."/>
            <person name="Montanini B."/>
            <person name="Hainaut M."/>
            <person name="Levati E."/>
            <person name="Barry K.W."/>
            <person name="Belfiori B."/>
            <person name="Cichocki N."/>
            <person name="Clum A."/>
            <person name="Dockter R.B."/>
            <person name="Fauchery L."/>
            <person name="Guy J."/>
            <person name="Iotti M."/>
            <person name="Le Tacon F."/>
            <person name="Lindquist E.A."/>
            <person name="Lipzen A."/>
            <person name="Malagnac F."/>
            <person name="Mello A."/>
            <person name="Molinier V."/>
            <person name="Miyauchi S."/>
            <person name="Poulain J."/>
            <person name="Riccioni C."/>
            <person name="Rubini A."/>
            <person name="Sitrit Y."/>
            <person name="Splivallo R."/>
            <person name="Traeger S."/>
            <person name="Wang M."/>
            <person name="Zifcakova L."/>
            <person name="Wipf D."/>
            <person name="Zambonelli A."/>
            <person name="Paolocci F."/>
            <person name="Nowrousian M."/>
            <person name="Ottonello S."/>
            <person name="Baldrian P."/>
            <person name="Spatafora J.W."/>
            <person name="Henrissat B."/>
            <person name="Nagy L.G."/>
            <person name="Aury J.M."/>
            <person name="Wincker P."/>
            <person name="Grigoriev I.V."/>
            <person name="Bonfante P."/>
            <person name="Martin F.M."/>
        </authorList>
    </citation>
    <scope>NUCLEOTIDE SEQUENCE [LARGE SCALE GENOMIC DNA]</scope>
    <source>
        <strain evidence="8 9">CCBAS932</strain>
    </source>
</reference>